<accession>A0A437LEI4</accession>
<keyword evidence="2" id="KW-1185">Reference proteome</keyword>
<dbReference type="InterPro" id="IPR011882">
    <property type="entry name" value="PaaC"/>
</dbReference>
<dbReference type="GO" id="GO:0010124">
    <property type="term" value="P:phenylacetate catabolic process"/>
    <property type="evidence" value="ECO:0007669"/>
    <property type="project" value="InterPro"/>
</dbReference>
<comment type="caution">
    <text evidence="1">The sequence shown here is derived from an EMBL/GenBank/DDBJ whole genome shotgun (WGS) entry which is preliminary data.</text>
</comment>
<gene>
    <name evidence="1" type="primary">paaI</name>
    <name evidence="1" type="ORF">EOD73_14680</name>
</gene>
<evidence type="ECO:0000313" key="2">
    <source>
        <dbReference type="Proteomes" id="UP000288587"/>
    </source>
</evidence>
<dbReference type="Proteomes" id="UP000288587">
    <property type="component" value="Unassembled WGS sequence"/>
</dbReference>
<dbReference type="SUPFAM" id="SSF47240">
    <property type="entry name" value="Ferritin-like"/>
    <property type="match status" value="1"/>
</dbReference>
<dbReference type="InterPro" id="IPR009078">
    <property type="entry name" value="Ferritin-like_SF"/>
</dbReference>
<organism evidence="1 2">
    <name type="scientific">Inhella crocodyli</name>
    <dbReference type="NCBI Taxonomy" id="2499851"/>
    <lineage>
        <taxon>Bacteria</taxon>
        <taxon>Pseudomonadati</taxon>
        <taxon>Pseudomonadota</taxon>
        <taxon>Betaproteobacteria</taxon>
        <taxon>Burkholderiales</taxon>
        <taxon>Sphaerotilaceae</taxon>
        <taxon>Inhella</taxon>
    </lineage>
</organism>
<dbReference type="RefSeq" id="WP_127683771.1">
    <property type="nucleotide sequence ID" value="NZ_SACM01000004.1"/>
</dbReference>
<dbReference type="GO" id="GO:0005829">
    <property type="term" value="C:cytosol"/>
    <property type="evidence" value="ECO:0007669"/>
    <property type="project" value="TreeGrafter"/>
</dbReference>
<dbReference type="NCBIfam" id="TIGR02158">
    <property type="entry name" value="PA_CoA_Oxy3"/>
    <property type="match status" value="1"/>
</dbReference>
<dbReference type="Pfam" id="PF05138">
    <property type="entry name" value="PaaA_PaaC"/>
    <property type="match status" value="1"/>
</dbReference>
<dbReference type="PIRSF" id="PIRSF037834">
    <property type="entry name" value="PA_CoA_Oase3"/>
    <property type="match status" value="1"/>
</dbReference>
<dbReference type="OrthoDB" id="9789947at2"/>
<dbReference type="InterPro" id="IPR012347">
    <property type="entry name" value="Ferritin-like"/>
</dbReference>
<dbReference type="AlphaFoldDB" id="A0A437LEI4"/>
<dbReference type="PANTHER" id="PTHR30458:SF0">
    <property type="entry name" value="1,2-PHENYLACETYL-COA EPOXIDASE, SUBUNIT C"/>
    <property type="match status" value="1"/>
</dbReference>
<dbReference type="EMBL" id="SACM01000004">
    <property type="protein sequence ID" value="RVT83807.1"/>
    <property type="molecule type" value="Genomic_DNA"/>
</dbReference>
<proteinExistence type="predicted"/>
<dbReference type="InterPro" id="IPR007814">
    <property type="entry name" value="PaaA_PaaC"/>
</dbReference>
<name>A0A437LEI4_9BURK</name>
<dbReference type="PANTHER" id="PTHR30458">
    <property type="entry name" value="PHENYLACETIC ACID DEGRADATION PROTEIN PAA"/>
    <property type="match status" value="1"/>
</dbReference>
<sequence length="258" mass="28671">MDASFSPRDRYLLRIADTALILSQRNSEWCGHAPVLEEDLAQSNMALDWLGQARALLTHVGAAHGLDEDQLAMHRLEHQFFNAVLAELPHAPDGRQPGDFAFTVARNTALSLWFTLLWERLLASSDPEVAAIAAKALKESRYHLQHSGDWLVRLGDGTAESHARLQAAIDRLWPLLPELFEDDEVDAAAESLGLGPRWRDLQAPWRAQMDALLARATLKAPADVPNAHGGRRGVHSEHLGHLLSELQYLQRAYPGGVW</sequence>
<dbReference type="Gene3D" id="1.20.1260.10">
    <property type="match status" value="1"/>
</dbReference>
<dbReference type="InterPro" id="IPR052703">
    <property type="entry name" value="Aromatic_CoA_ox/epox"/>
</dbReference>
<reference evidence="1 2" key="1">
    <citation type="submission" date="2019-01" db="EMBL/GenBank/DDBJ databases">
        <authorList>
            <person name="Chen W.-M."/>
        </authorList>
    </citation>
    <scope>NUCLEOTIDE SEQUENCE [LARGE SCALE GENOMIC DNA]</scope>
    <source>
        <strain evidence="1 2">CCP-18</strain>
    </source>
</reference>
<evidence type="ECO:0000313" key="1">
    <source>
        <dbReference type="EMBL" id="RVT83807.1"/>
    </source>
</evidence>
<protein>
    <submittedName>
        <fullName evidence="1">Phenylacetate-CoA oxygenase subunit PaaI</fullName>
    </submittedName>
</protein>